<reference evidence="6" key="2">
    <citation type="submission" date="2008-08" db="EMBL/GenBank/DDBJ databases">
        <authorList>
            <consortium name="Diatom Consortium"/>
            <person name="Grigoriev I."/>
            <person name="Grimwood J."/>
            <person name="Kuo A."/>
            <person name="Otillar R.P."/>
            <person name="Salamov A."/>
            <person name="Detter J.C."/>
            <person name="Lindquist E."/>
            <person name="Shapiro H."/>
            <person name="Lucas S."/>
            <person name="Glavina del Rio T."/>
            <person name="Pitluck S."/>
            <person name="Rokhsar D."/>
            <person name="Bowler C."/>
        </authorList>
    </citation>
    <scope>GENOME REANNOTATION</scope>
    <source>
        <strain evidence="6">CCAP 1055/1</strain>
    </source>
</reference>
<keyword evidence="6" id="KW-1185">Reference proteome</keyword>
<feature type="domain" description="Glycosyl transferase CAP10" evidence="4">
    <location>
        <begin position="477"/>
        <end position="582"/>
    </location>
</feature>
<proteinExistence type="inferred from homology"/>
<dbReference type="EMBL" id="CM000614">
    <property type="protein sequence ID" value="EEC47139.1"/>
    <property type="molecule type" value="Genomic_DNA"/>
</dbReference>
<dbReference type="GeneID" id="7201916"/>
<sequence length="913" mass="101778">MVVKYGLHVFVCLAFGIQCSLNGLFWLLRNEQPVPGYGVSSAQLQRSTDIVATVPRNEKESQRFVRGTSLVSKNSETGSYTKSGSVGMEVKFPGSPTLDDEQTHIEVAESIAVLDGTLTLTLANSSIVDLPKELSLARNLPASIPGANSEQAPIKRTPIQGDLSARGRSTRFPSIEKRVELYMGDWYVPDSCLDAVKGTILFERNDDDGSVTFQRYTTGKAVETKSVGTKPSSKSTFAIDFFAIRQQAEYQSTSAEDKSATQDVANALCSSVDMQAWKYNPVAAPLLVRIGADGEHSSSSHNLPHLRAIRRSQKHETTRLQIAESGACLTLLSHFPTLDNVAVNDDVSPIIWNFRLQEKRMKQTILNIDTDWSKKRNQTLSRQHFVDKDEEKIGSENVPGATESNFAAKCRRRPVCRLVLDSADSKLVKAMLVGSHSMPDTIGNVRIKAPALTKRKELESKALVIMPSNTLDLASALLSKSVVMMPSATTTSWLMEDLLEPWVHYIPLESDLSNVEQRTQWVVEHDHEAETIAKQATLWMEDLMFGKEAANDNEAVEQLILRRYSALFRPQGSSEASVNRLVKSQISTSHSALTAGNRSIHALIEGSKRTAMVDSDADVATAVCYKTLFGAVDLYRFIQWAAYNHMLGFDRIFAWYLPSIRNYEGFDLLASLPYVTMIENVEGVVKEVRPGYERVVGDGDQFALEKTCLKGVAKDYDWVLFADADEYLWFNQSIGVKEFLHGNSGNNTYLSFGKYMYTRSHGVNASDNGFGLDAYPFTTGRYCFAKPSYAPEKRALYLGDPVCPRHFGRSKVMVKPAFHDKVNVHGTHIPNPEQQSVHFHSDVAHFKEWPDIFSKVNPILQEKKSFTVEADSGLTLHHSLDRAQKANPDGTYNVFYDDKLSNWLRFVATRRGG</sequence>
<dbReference type="GO" id="GO:0016740">
    <property type="term" value="F:transferase activity"/>
    <property type="evidence" value="ECO:0007669"/>
    <property type="project" value="UniProtKB-KW"/>
</dbReference>
<evidence type="ECO:0000313" key="6">
    <source>
        <dbReference type="Proteomes" id="UP000000759"/>
    </source>
</evidence>
<keyword evidence="3" id="KW-0812">Transmembrane</keyword>
<dbReference type="Proteomes" id="UP000000759">
    <property type="component" value="Chromosome 12"/>
</dbReference>
<feature type="transmembrane region" description="Helical" evidence="3">
    <location>
        <begin position="7"/>
        <end position="28"/>
    </location>
</feature>
<dbReference type="InterPro" id="IPR051091">
    <property type="entry name" value="O-Glucosyltr/Glycosyltrsf_90"/>
</dbReference>
<reference evidence="5 6" key="1">
    <citation type="journal article" date="2008" name="Nature">
        <title>The Phaeodactylum genome reveals the evolutionary history of diatom genomes.</title>
        <authorList>
            <person name="Bowler C."/>
            <person name="Allen A.E."/>
            <person name="Badger J.H."/>
            <person name="Grimwood J."/>
            <person name="Jabbari K."/>
            <person name="Kuo A."/>
            <person name="Maheswari U."/>
            <person name="Martens C."/>
            <person name="Maumus F."/>
            <person name="Otillar R.P."/>
            <person name="Rayko E."/>
            <person name="Salamov A."/>
            <person name="Vandepoele K."/>
            <person name="Beszteri B."/>
            <person name="Gruber A."/>
            <person name="Heijde M."/>
            <person name="Katinka M."/>
            <person name="Mock T."/>
            <person name="Valentin K."/>
            <person name="Verret F."/>
            <person name="Berges J.A."/>
            <person name="Brownlee C."/>
            <person name="Cadoret J.P."/>
            <person name="Chiovitti A."/>
            <person name="Choi C.J."/>
            <person name="Coesel S."/>
            <person name="De Martino A."/>
            <person name="Detter J.C."/>
            <person name="Durkin C."/>
            <person name="Falciatore A."/>
            <person name="Fournet J."/>
            <person name="Haruta M."/>
            <person name="Huysman M.J."/>
            <person name="Jenkins B.D."/>
            <person name="Jiroutova K."/>
            <person name="Jorgensen R.E."/>
            <person name="Joubert Y."/>
            <person name="Kaplan A."/>
            <person name="Kroger N."/>
            <person name="Kroth P.G."/>
            <person name="La Roche J."/>
            <person name="Lindquist E."/>
            <person name="Lommer M."/>
            <person name="Martin-Jezequel V."/>
            <person name="Lopez P.J."/>
            <person name="Lucas S."/>
            <person name="Mangogna M."/>
            <person name="McGinnis K."/>
            <person name="Medlin L.K."/>
            <person name="Montsant A."/>
            <person name="Oudot-Le Secq M.P."/>
            <person name="Napoli C."/>
            <person name="Obornik M."/>
            <person name="Parker M.S."/>
            <person name="Petit J.L."/>
            <person name="Porcel B.M."/>
            <person name="Poulsen N."/>
            <person name="Robison M."/>
            <person name="Rychlewski L."/>
            <person name="Rynearson T.A."/>
            <person name="Schmutz J."/>
            <person name="Shapiro H."/>
            <person name="Siaut M."/>
            <person name="Stanley M."/>
            <person name="Sussman M.R."/>
            <person name="Taylor A.R."/>
            <person name="Vardi A."/>
            <person name="von Dassow P."/>
            <person name="Vyverman W."/>
            <person name="Willis A."/>
            <person name="Wyrwicz L.S."/>
            <person name="Rokhsar D.S."/>
            <person name="Weissenbach J."/>
            <person name="Armbrust E.V."/>
            <person name="Green B.R."/>
            <person name="Van de Peer Y."/>
            <person name="Grigoriev I.V."/>
        </authorList>
    </citation>
    <scope>NUCLEOTIDE SEQUENCE [LARGE SCALE GENOMIC DNA]</scope>
    <source>
        <strain evidence="5 6">CCAP 1055/1</strain>
    </source>
</reference>
<keyword evidence="3" id="KW-1133">Transmembrane helix</keyword>
<evidence type="ECO:0000256" key="3">
    <source>
        <dbReference type="SAM" id="Phobius"/>
    </source>
</evidence>
<keyword evidence="3" id="KW-0472">Membrane</keyword>
<accession>B7G2I9</accession>
<dbReference type="KEGG" id="pti:PHATRDRAFT_47114"/>
<organism evidence="5 6">
    <name type="scientific">Phaeodactylum tricornutum (strain CCAP 1055/1)</name>
    <dbReference type="NCBI Taxonomy" id="556484"/>
    <lineage>
        <taxon>Eukaryota</taxon>
        <taxon>Sar</taxon>
        <taxon>Stramenopiles</taxon>
        <taxon>Ochrophyta</taxon>
        <taxon>Bacillariophyta</taxon>
        <taxon>Bacillariophyceae</taxon>
        <taxon>Bacillariophycidae</taxon>
        <taxon>Naviculales</taxon>
        <taxon>Phaeodactylaceae</taxon>
        <taxon>Phaeodactylum</taxon>
    </lineage>
</organism>
<dbReference type="OrthoDB" id="56032at2759"/>
<evidence type="ECO:0000313" key="5">
    <source>
        <dbReference type="EMBL" id="EEC47139.1"/>
    </source>
</evidence>
<dbReference type="PANTHER" id="PTHR12203">
    <property type="entry name" value="KDEL LYS-ASP-GLU-LEU CONTAINING - RELATED"/>
    <property type="match status" value="1"/>
</dbReference>
<keyword evidence="2" id="KW-0808">Transferase</keyword>
<comment type="similarity">
    <text evidence="1">Belongs to the glycosyltransferase 90 family.</text>
</comment>
<dbReference type="AlphaFoldDB" id="B7G2I9"/>
<gene>
    <name evidence="5" type="ORF">PHATRDRAFT_47114</name>
</gene>
<dbReference type="Pfam" id="PF05686">
    <property type="entry name" value="Glyco_transf_90"/>
    <property type="match status" value="1"/>
</dbReference>
<evidence type="ECO:0000256" key="2">
    <source>
        <dbReference type="ARBA" id="ARBA00022679"/>
    </source>
</evidence>
<dbReference type="PaxDb" id="2850-Phatr47114"/>
<dbReference type="PANTHER" id="PTHR12203:SF35">
    <property type="entry name" value="PROTEIN O-GLUCOSYLTRANSFERASE 1"/>
    <property type="match status" value="1"/>
</dbReference>
<name>B7G2I9_PHATC</name>
<protein>
    <recommendedName>
        <fullName evidence="4">Glycosyl transferase CAP10 domain-containing protein</fullName>
    </recommendedName>
</protein>
<dbReference type="InterPro" id="IPR006598">
    <property type="entry name" value="CAP10"/>
</dbReference>
<dbReference type="InParanoid" id="B7G2I9"/>
<evidence type="ECO:0000259" key="4">
    <source>
        <dbReference type="Pfam" id="PF05686"/>
    </source>
</evidence>
<dbReference type="HOGENOM" id="CLU_318704_0_0_1"/>
<evidence type="ECO:0000256" key="1">
    <source>
        <dbReference type="ARBA" id="ARBA00010118"/>
    </source>
</evidence>
<dbReference type="RefSeq" id="XP_002181216.1">
    <property type="nucleotide sequence ID" value="XM_002181180.1"/>
</dbReference>